<dbReference type="EMBL" id="FZOJ01000001">
    <property type="protein sequence ID" value="SNR87830.1"/>
    <property type="molecule type" value="Genomic_DNA"/>
</dbReference>
<reference evidence="2 3" key="1">
    <citation type="submission" date="2017-06" db="EMBL/GenBank/DDBJ databases">
        <authorList>
            <person name="Kim H.J."/>
            <person name="Triplett B.A."/>
        </authorList>
    </citation>
    <scope>NUCLEOTIDE SEQUENCE [LARGE SCALE GENOMIC DNA]</scope>
    <source>
        <strain evidence="2 3">SCA</strain>
    </source>
</reference>
<protein>
    <recommendedName>
        <fullName evidence="4">FMN-binding domain-containing protein</fullName>
    </recommendedName>
</protein>
<dbReference type="Proteomes" id="UP000198304">
    <property type="component" value="Unassembled WGS sequence"/>
</dbReference>
<evidence type="ECO:0000313" key="2">
    <source>
        <dbReference type="EMBL" id="SNR87830.1"/>
    </source>
</evidence>
<feature type="chain" id="PRO_5012285945" description="FMN-binding domain-containing protein" evidence="1">
    <location>
        <begin position="23"/>
        <end position="199"/>
    </location>
</feature>
<dbReference type="AlphaFoldDB" id="A0A238ZWX9"/>
<feature type="signal peptide" evidence="1">
    <location>
        <begin position="1"/>
        <end position="22"/>
    </location>
</feature>
<organism evidence="2 3">
    <name type="scientific">Anaerovirgula multivorans</name>
    <dbReference type="NCBI Taxonomy" id="312168"/>
    <lineage>
        <taxon>Bacteria</taxon>
        <taxon>Bacillati</taxon>
        <taxon>Bacillota</taxon>
        <taxon>Clostridia</taxon>
        <taxon>Peptostreptococcales</taxon>
        <taxon>Natronincolaceae</taxon>
        <taxon>Anaerovirgula</taxon>
    </lineage>
</organism>
<keyword evidence="3" id="KW-1185">Reference proteome</keyword>
<evidence type="ECO:0008006" key="4">
    <source>
        <dbReference type="Google" id="ProtNLM"/>
    </source>
</evidence>
<gene>
    <name evidence="2" type="ORF">SAMN05446037_1001186</name>
</gene>
<dbReference type="RefSeq" id="WP_089280977.1">
    <property type="nucleotide sequence ID" value="NZ_FZOJ01000001.1"/>
</dbReference>
<dbReference type="PROSITE" id="PS51257">
    <property type="entry name" value="PROKAR_LIPOPROTEIN"/>
    <property type="match status" value="1"/>
</dbReference>
<proteinExistence type="predicted"/>
<name>A0A238ZWX9_9FIRM</name>
<dbReference type="OrthoDB" id="1646282at2"/>
<keyword evidence="1" id="KW-0732">Signal</keyword>
<accession>A0A238ZWX9</accession>
<sequence>MRRLRILSLLLITVMLFVGCQAAPTSNSKEYPNFNDSRIIPYQHIKHGSAEEYAAVILFEYQMDNYTKYQISYLSCSCRAASANYQHLLYVEINNNNDSAQEATIRDIEFQFWGDSAVNPENGMTYEMIEKEFLPYLIYKSKAEIDAMTTLKDIKDADQVERNGNMYDFVDAYTGATVSVDNTLTILHALFEYHTEKYY</sequence>
<evidence type="ECO:0000313" key="3">
    <source>
        <dbReference type="Proteomes" id="UP000198304"/>
    </source>
</evidence>
<evidence type="ECO:0000256" key="1">
    <source>
        <dbReference type="SAM" id="SignalP"/>
    </source>
</evidence>